<dbReference type="AlphaFoldDB" id="A0A5S4WB83"/>
<dbReference type="PROSITE" id="PS51208">
    <property type="entry name" value="AUTOTRANSPORTER"/>
    <property type="match status" value="1"/>
</dbReference>
<dbReference type="Proteomes" id="UP000324853">
    <property type="component" value="Unassembled WGS sequence"/>
</dbReference>
<dbReference type="OrthoDB" id="7195851at2"/>
<dbReference type="InterPro" id="IPR011050">
    <property type="entry name" value="Pectin_lyase_fold/virulence"/>
</dbReference>
<protein>
    <submittedName>
        <fullName evidence="3">Autotransporter domain-containing protein</fullName>
    </submittedName>
</protein>
<organism evidence="3 4">
    <name type="scientific">Bradyrhizobium cytisi</name>
    <dbReference type="NCBI Taxonomy" id="515489"/>
    <lineage>
        <taxon>Bacteria</taxon>
        <taxon>Pseudomonadati</taxon>
        <taxon>Pseudomonadota</taxon>
        <taxon>Alphaproteobacteria</taxon>
        <taxon>Hyphomicrobiales</taxon>
        <taxon>Nitrobacteraceae</taxon>
        <taxon>Bradyrhizobium</taxon>
    </lineage>
</organism>
<feature type="region of interest" description="Disordered" evidence="1">
    <location>
        <begin position="206"/>
        <end position="227"/>
    </location>
</feature>
<evidence type="ECO:0000313" key="3">
    <source>
        <dbReference type="EMBL" id="TYL79471.1"/>
    </source>
</evidence>
<gene>
    <name evidence="3" type="ORF">FXB38_27300</name>
</gene>
<proteinExistence type="predicted"/>
<comment type="caution">
    <text evidence="3">The sequence shown here is derived from an EMBL/GenBank/DDBJ whole genome shotgun (WGS) entry which is preliminary data.</text>
</comment>
<dbReference type="InterPro" id="IPR036709">
    <property type="entry name" value="Autotransporte_beta_dom_sf"/>
</dbReference>
<evidence type="ECO:0000259" key="2">
    <source>
        <dbReference type="PROSITE" id="PS51208"/>
    </source>
</evidence>
<dbReference type="Gene3D" id="2.40.128.130">
    <property type="entry name" value="Autotransporter beta-domain"/>
    <property type="match status" value="1"/>
</dbReference>
<dbReference type="EMBL" id="VSSR01000045">
    <property type="protein sequence ID" value="TYL79471.1"/>
    <property type="molecule type" value="Genomic_DNA"/>
</dbReference>
<keyword evidence="4" id="KW-1185">Reference proteome</keyword>
<reference evidence="3 4" key="1">
    <citation type="submission" date="2019-08" db="EMBL/GenBank/DDBJ databases">
        <title>Bradyrhizobium hipponensis sp. nov., a rhizobium isolated from a Lupinus angustifolius root nodule in Tunisia.</title>
        <authorList>
            <person name="Off K."/>
            <person name="Rejili M."/>
            <person name="Mars M."/>
            <person name="Brachmann A."/>
            <person name="Marin M."/>
        </authorList>
    </citation>
    <scope>NUCLEOTIDE SEQUENCE [LARGE SCALE GENOMIC DNA]</scope>
    <source>
        <strain evidence="3 4">CTAW11</strain>
    </source>
</reference>
<evidence type="ECO:0000313" key="4">
    <source>
        <dbReference type="Proteomes" id="UP000324853"/>
    </source>
</evidence>
<feature type="region of interest" description="Disordered" evidence="1">
    <location>
        <begin position="145"/>
        <end position="173"/>
    </location>
</feature>
<dbReference type="SUPFAM" id="SSF51126">
    <property type="entry name" value="Pectin lyase-like"/>
    <property type="match status" value="1"/>
</dbReference>
<dbReference type="Pfam" id="PF03797">
    <property type="entry name" value="Autotransporter"/>
    <property type="match status" value="1"/>
</dbReference>
<feature type="domain" description="Autotransporter" evidence="2">
    <location>
        <begin position="647"/>
        <end position="931"/>
    </location>
</feature>
<dbReference type="SMART" id="SM00869">
    <property type="entry name" value="Autotransporter"/>
    <property type="match status" value="1"/>
</dbReference>
<dbReference type="InterPro" id="IPR005546">
    <property type="entry name" value="Autotransporte_beta"/>
</dbReference>
<accession>A0A5S4WB83</accession>
<name>A0A5S4WB83_9BRAD</name>
<sequence length="931" mass="89149">MFAAAGTLFNTGTITAGAGGGAGLAVGGHGGFGGIGGFDIGGGGGIDGAGGHGGIVRGGSNGGDGGIAVMFAATGALSNTGTILGGVGGTGGDSIGGTGGVGAGNGGNGGDGSAGGNAGNGGIAVMFAGAGTLSNTGTITAGAGGSGGQSAGGGGGAGGGFSDNGGNGGNGSNGGTGGNGGTAVMFAGAGTLSNIGSIIGGAGGNGGQSTGGGGGRSNGSAGQSDIGGAGGGGGSGVMFAGGGVLANTGNITGGAGGLGGMGSSLGAVGLGGAGVYGTDITVINSGSISGGLSGDGVTRANAVTFTGGANILELRAGFSFTGNVVDQTGNGTFQLGGGTAASFDISQLGAPQYQGFASFAKVGDSTWTLTGTSTFAGPVNVNAGTLSVEGNLASATSLTVNTGGALDGTGTVGNTVIASGGSFAPGNGTPGSSMMVMGNLAFQSGAIYLVALNSATASFANVTGAATLGGASVNAAFAAGPFVNISKTYTILSAGSVSGTFGSQVISNLPSGFQGSLRYDPTHAYLDLVLNFVPTSGSGLNRNQQNIANALTNSFTTAGSIPMAFGALTPTGLTQASGEVATGSQQTTFNAMNQFMGLMTDPFMNRGGGTGSAGATGYAEEAASAYAARKKNTDAFAMFTKAPLAPSFEQRWSVWTAGYGGSQTTDGNLALGSNNTTSSVYGTAVGADYLFSPNTVAGFALAGGGTNFSVNGSGSGRSDLFQAGAYVRHTEGAAYITAALAYGWQDITTDRIVTAGDFGHLRAEFDANAYSGRVESGYRFVTPLAGGIGITPYAAGQFTTFDLPAYAESVLAGSGAFALGYGARSVTDVRSELGIRTDKSYALADGILTLRSRFGWAHDYDPSRSVAATFQALPGASFVVNGAAQASDSALTTASAELKWRNGWSVAATFEGEFSKVTNSYAGKGVVRYAW</sequence>
<feature type="compositionally biased region" description="Gly residues" evidence="1">
    <location>
        <begin position="206"/>
        <end position="217"/>
    </location>
</feature>
<dbReference type="SUPFAM" id="SSF103515">
    <property type="entry name" value="Autotransporter"/>
    <property type="match status" value="1"/>
</dbReference>
<evidence type="ECO:0000256" key="1">
    <source>
        <dbReference type="SAM" id="MobiDB-lite"/>
    </source>
</evidence>